<keyword evidence="1" id="KW-0547">Nucleotide-binding</keyword>
<comment type="pathway">
    <text evidence="1">Amino-sugar metabolism; 1,6-anhydro-N-acetylmuramate degradation.</text>
</comment>
<reference evidence="3" key="1">
    <citation type="journal article" date="2019" name="Int. J. Syst. Evol. Microbiol.">
        <title>The Global Catalogue of Microorganisms (GCM) 10K type strain sequencing project: providing services to taxonomists for standard genome sequencing and annotation.</title>
        <authorList>
            <consortium name="The Broad Institute Genomics Platform"/>
            <consortium name="The Broad Institute Genome Sequencing Center for Infectious Disease"/>
            <person name="Wu L."/>
            <person name="Ma J."/>
        </authorList>
    </citation>
    <scope>NUCLEOTIDE SEQUENCE [LARGE SCALE GENOMIC DNA]</scope>
    <source>
        <strain evidence="3">CGMCC 1.16031</strain>
    </source>
</reference>
<dbReference type="Gene3D" id="3.30.420.40">
    <property type="match status" value="2"/>
</dbReference>
<keyword evidence="1" id="KW-0067">ATP-binding</keyword>
<organism evidence="2 3">
    <name type="scientific">Pseudobowmanella zhangzhouensis</name>
    <dbReference type="NCBI Taxonomy" id="1537679"/>
    <lineage>
        <taxon>Bacteria</taxon>
        <taxon>Pseudomonadati</taxon>
        <taxon>Pseudomonadota</taxon>
        <taxon>Gammaproteobacteria</taxon>
        <taxon>Alteromonadales</taxon>
        <taxon>Alteromonadaceae</taxon>
    </lineage>
</organism>
<name>A0ABW1XPA1_9ALTE</name>
<dbReference type="EMBL" id="JBHSUS010000001">
    <property type="protein sequence ID" value="MFC6441183.1"/>
    <property type="molecule type" value="Genomic_DNA"/>
</dbReference>
<comment type="catalytic activity">
    <reaction evidence="1">
        <text>1,6-anhydro-N-acetyl-beta-muramate + ATP + H2O = N-acetyl-D-muramate 6-phosphate + ADP + H(+)</text>
        <dbReference type="Rhea" id="RHEA:24952"/>
        <dbReference type="ChEBI" id="CHEBI:15377"/>
        <dbReference type="ChEBI" id="CHEBI:15378"/>
        <dbReference type="ChEBI" id="CHEBI:30616"/>
        <dbReference type="ChEBI" id="CHEBI:58690"/>
        <dbReference type="ChEBI" id="CHEBI:58722"/>
        <dbReference type="ChEBI" id="CHEBI:456216"/>
        <dbReference type="EC" id="2.7.1.170"/>
    </reaction>
</comment>
<dbReference type="PANTHER" id="PTHR30605">
    <property type="entry name" value="ANHYDRO-N-ACETYLMURAMIC ACID KINASE"/>
    <property type="match status" value="1"/>
</dbReference>
<dbReference type="SUPFAM" id="SSF53067">
    <property type="entry name" value="Actin-like ATPase domain"/>
    <property type="match status" value="1"/>
</dbReference>
<dbReference type="PANTHER" id="PTHR30605:SF0">
    <property type="entry name" value="ANHYDRO-N-ACETYLMURAMIC ACID KINASE"/>
    <property type="match status" value="1"/>
</dbReference>
<dbReference type="GO" id="GO:0016301">
    <property type="term" value="F:kinase activity"/>
    <property type="evidence" value="ECO:0007669"/>
    <property type="project" value="UniProtKB-KW"/>
</dbReference>
<evidence type="ECO:0000313" key="3">
    <source>
        <dbReference type="Proteomes" id="UP001596364"/>
    </source>
</evidence>
<comment type="similarity">
    <text evidence="1">Belongs to the anhydro-N-acetylmuramic acid kinase family.</text>
</comment>
<dbReference type="NCBIfam" id="NF007139">
    <property type="entry name" value="PRK09585.1-3"/>
    <property type="match status" value="1"/>
</dbReference>
<dbReference type="InterPro" id="IPR043129">
    <property type="entry name" value="ATPase_NBD"/>
</dbReference>
<evidence type="ECO:0000313" key="2">
    <source>
        <dbReference type="EMBL" id="MFC6441183.1"/>
    </source>
</evidence>
<proteinExistence type="inferred from homology"/>
<keyword evidence="1 2" id="KW-0418">Kinase</keyword>
<sequence length="363" mass="38861">MSYFIGLMSGTSMDGIDAALVDFSQPSQPVMRDFLCVPYSDTLKRTLLALNFPMNNEVHEMATASREVALAFADAANQLIQRHPDYQIHAIGSHGQTIRHAPSGPLGYSLQLGDANTLAVTTGINVVSDFRNKDIALGGQGAPLVPAFHASVFARSGKRRGILNIGGIANITLLTDQDTLGFDTGPGNTLMDQWIALHLGHAYDKNGEWAASGRVIPALLNALLQHPFLQECAPKSTGIDHFSLHWLQQHLGKSDEYAAADVQATLLHFTARSIADACQSLALDDLFVCGGGAYNTHLINTLRELMPAVHIDSTDVLNIPANAVEACAFAWLAYAFVNQIPGNLPAVTGASRPAILGTLTYAH</sequence>
<dbReference type="Pfam" id="PF03702">
    <property type="entry name" value="AnmK"/>
    <property type="match status" value="1"/>
</dbReference>
<comment type="caution">
    <text evidence="2">The sequence shown here is derived from an EMBL/GenBank/DDBJ whole genome shotgun (WGS) entry which is preliminary data.</text>
</comment>
<gene>
    <name evidence="1" type="primary">anmK</name>
    <name evidence="2" type="ORF">ACFP85_13605</name>
</gene>
<accession>A0ABW1XPA1</accession>
<dbReference type="Proteomes" id="UP001596364">
    <property type="component" value="Unassembled WGS sequence"/>
</dbReference>
<keyword evidence="3" id="KW-1185">Reference proteome</keyword>
<dbReference type="EC" id="2.7.1.170" evidence="1"/>
<dbReference type="CDD" id="cd24050">
    <property type="entry name" value="ASKHA_NBD_ANMK"/>
    <property type="match status" value="1"/>
</dbReference>
<dbReference type="RefSeq" id="WP_131258482.1">
    <property type="nucleotide sequence ID" value="NZ_JBHSUS010000001.1"/>
</dbReference>
<keyword evidence="1 2" id="KW-0808">Transferase</keyword>
<comment type="function">
    <text evidence="1">Catalyzes the specific phosphorylation of 1,6-anhydro-N-acetylmuramic acid (anhMurNAc) with the simultaneous cleavage of the 1,6-anhydro ring, generating MurNAc-6-P. Is required for the utilization of anhMurNAc either imported from the medium or derived from its own cell wall murein, and thus plays a role in cell wall recycling.</text>
</comment>
<dbReference type="HAMAP" id="MF_01270">
    <property type="entry name" value="AnhMurNAc_kinase"/>
    <property type="match status" value="1"/>
</dbReference>
<evidence type="ECO:0000256" key="1">
    <source>
        <dbReference type="HAMAP-Rule" id="MF_01270"/>
    </source>
</evidence>
<comment type="pathway">
    <text evidence="1">Cell wall biogenesis; peptidoglycan recycling.</text>
</comment>
<dbReference type="InterPro" id="IPR005338">
    <property type="entry name" value="Anhydro_N_Ac-Mur_kinase"/>
</dbReference>
<feature type="binding site" evidence="1">
    <location>
        <begin position="10"/>
        <end position="17"/>
    </location>
    <ligand>
        <name>ATP</name>
        <dbReference type="ChEBI" id="CHEBI:30616"/>
    </ligand>
</feature>
<keyword evidence="1" id="KW-0119">Carbohydrate metabolism</keyword>
<protein>
    <recommendedName>
        <fullName evidence="1">Anhydro-N-acetylmuramic acid kinase</fullName>
        <ecNumber evidence="1">2.7.1.170</ecNumber>
    </recommendedName>
    <alternativeName>
        <fullName evidence="1">AnhMurNAc kinase</fullName>
    </alternativeName>
</protein>